<dbReference type="Pfam" id="PF07690">
    <property type="entry name" value="MFS_1"/>
    <property type="match status" value="1"/>
</dbReference>
<evidence type="ECO:0000256" key="5">
    <source>
        <dbReference type="ARBA" id="ARBA00023136"/>
    </source>
</evidence>
<feature type="transmembrane region" description="Helical" evidence="6">
    <location>
        <begin position="186"/>
        <end position="208"/>
    </location>
</feature>
<dbReference type="EMBL" id="NXLX01000001">
    <property type="protein sequence ID" value="RDU74693.1"/>
    <property type="molecule type" value="Genomic_DNA"/>
</dbReference>
<comment type="caution">
    <text evidence="8">The sequence shown here is derived from an EMBL/GenBank/DDBJ whole genome shotgun (WGS) entry which is preliminary data.</text>
</comment>
<name>A0A3D8JAZ5_9HELI</name>
<evidence type="ECO:0000256" key="4">
    <source>
        <dbReference type="ARBA" id="ARBA00022989"/>
    </source>
</evidence>
<evidence type="ECO:0000313" key="8">
    <source>
        <dbReference type="EMBL" id="RDU74693.1"/>
    </source>
</evidence>
<feature type="transmembrane region" description="Helical" evidence="6">
    <location>
        <begin position="321"/>
        <end position="342"/>
    </location>
</feature>
<accession>A0A3D8JAZ5</accession>
<dbReference type="SUPFAM" id="SSF103473">
    <property type="entry name" value="MFS general substrate transporter"/>
    <property type="match status" value="1"/>
</dbReference>
<keyword evidence="3 6" id="KW-0812">Transmembrane</keyword>
<keyword evidence="2" id="KW-1003">Cell membrane</keyword>
<dbReference type="InterPro" id="IPR020846">
    <property type="entry name" value="MFS_dom"/>
</dbReference>
<feature type="transmembrane region" description="Helical" evidence="6">
    <location>
        <begin position="253"/>
        <end position="274"/>
    </location>
</feature>
<evidence type="ECO:0000313" key="9">
    <source>
        <dbReference type="Proteomes" id="UP000256695"/>
    </source>
</evidence>
<sequence length="368" mass="39327">MGVAEFVVAGILPDIAIFFQKTQAQVGWLVTIYAIGVVIGAPILSVPLSHIDRRLQLLINLGIFIVANLVVALSDEFMLTFFARFIAGCMHGVFFVNATLSVLQIAPKGRENSSLAFMVSGLTLALVSGVPLGTFVGHSFGFKSVFFLIAFLSLLAFLGAFFSMPKNLTSTPSRIKNLYLSIKIPALLKVYAVTAGTCGAAFVLYTYIAKFLLDLAGFTEETMGILLLLYGCSAVLGNLFGGKLTDSKGCIMALRLILIAQVIFFALMGISVYIKPLVIINLFLIGFVAFAGIAPLKSFSMIRAQKYAKDFSESAVSVNEAAFNVGIALASFMGGIVASSFGVAFNPFFASLFALPALILVLLTPRKV</sequence>
<dbReference type="Proteomes" id="UP000256695">
    <property type="component" value="Unassembled WGS sequence"/>
</dbReference>
<dbReference type="CDD" id="cd17324">
    <property type="entry name" value="MFS_NepI_like"/>
    <property type="match status" value="1"/>
</dbReference>
<evidence type="ECO:0000256" key="6">
    <source>
        <dbReference type="SAM" id="Phobius"/>
    </source>
</evidence>
<dbReference type="GO" id="GO:0022857">
    <property type="term" value="F:transmembrane transporter activity"/>
    <property type="evidence" value="ECO:0007669"/>
    <property type="project" value="InterPro"/>
</dbReference>
<feature type="transmembrane region" description="Helical" evidence="6">
    <location>
        <begin position="115"/>
        <end position="133"/>
    </location>
</feature>
<proteinExistence type="predicted"/>
<dbReference type="InterPro" id="IPR050189">
    <property type="entry name" value="MFS_Efflux_Transporters"/>
</dbReference>
<dbReference type="InterPro" id="IPR036259">
    <property type="entry name" value="MFS_trans_sf"/>
</dbReference>
<evidence type="ECO:0000256" key="2">
    <source>
        <dbReference type="ARBA" id="ARBA00022475"/>
    </source>
</evidence>
<evidence type="ECO:0000256" key="1">
    <source>
        <dbReference type="ARBA" id="ARBA00004651"/>
    </source>
</evidence>
<gene>
    <name evidence="8" type="ORF">CQA57_00495</name>
</gene>
<evidence type="ECO:0000259" key="7">
    <source>
        <dbReference type="PROSITE" id="PS50850"/>
    </source>
</evidence>
<feature type="transmembrane region" description="Helical" evidence="6">
    <location>
        <begin position="57"/>
        <end position="75"/>
    </location>
</feature>
<feature type="transmembrane region" description="Helical" evidence="6">
    <location>
        <begin position="81"/>
        <end position="103"/>
    </location>
</feature>
<feature type="transmembrane region" description="Helical" evidence="6">
    <location>
        <begin position="26"/>
        <end position="45"/>
    </location>
</feature>
<dbReference type="PROSITE" id="PS50850">
    <property type="entry name" value="MFS"/>
    <property type="match status" value="1"/>
</dbReference>
<organism evidence="8 9">
    <name type="scientific">Helicobacter anseris</name>
    <dbReference type="NCBI Taxonomy" id="375926"/>
    <lineage>
        <taxon>Bacteria</taxon>
        <taxon>Pseudomonadati</taxon>
        <taxon>Campylobacterota</taxon>
        <taxon>Epsilonproteobacteria</taxon>
        <taxon>Campylobacterales</taxon>
        <taxon>Helicobacteraceae</taxon>
        <taxon>Helicobacter</taxon>
    </lineage>
</organism>
<feature type="transmembrane region" description="Helical" evidence="6">
    <location>
        <begin position="280"/>
        <end position="300"/>
    </location>
</feature>
<keyword evidence="5 6" id="KW-0472">Membrane</keyword>
<protein>
    <submittedName>
        <fullName evidence="8">MFS transporter</fullName>
    </submittedName>
</protein>
<dbReference type="PANTHER" id="PTHR43124">
    <property type="entry name" value="PURINE EFFLUX PUMP PBUE"/>
    <property type="match status" value="1"/>
</dbReference>
<keyword evidence="9" id="KW-1185">Reference proteome</keyword>
<evidence type="ECO:0000256" key="3">
    <source>
        <dbReference type="ARBA" id="ARBA00022692"/>
    </source>
</evidence>
<dbReference type="GO" id="GO:0005886">
    <property type="term" value="C:plasma membrane"/>
    <property type="evidence" value="ECO:0007669"/>
    <property type="project" value="UniProtKB-SubCell"/>
</dbReference>
<comment type="subcellular location">
    <subcellularLocation>
        <location evidence="1">Cell membrane</location>
        <topology evidence="1">Multi-pass membrane protein</topology>
    </subcellularLocation>
</comment>
<feature type="domain" description="Major facilitator superfamily (MFS) profile" evidence="7">
    <location>
        <begin position="1"/>
        <end position="368"/>
    </location>
</feature>
<feature type="transmembrane region" description="Helical" evidence="6">
    <location>
        <begin position="348"/>
        <end position="365"/>
    </location>
</feature>
<dbReference type="AlphaFoldDB" id="A0A3D8JAZ5"/>
<reference evidence="8 9" key="1">
    <citation type="submission" date="2018-04" db="EMBL/GenBank/DDBJ databases">
        <title>Novel Campyloabacter and Helicobacter Species and Strains.</title>
        <authorList>
            <person name="Mannion A.J."/>
            <person name="Shen Z."/>
            <person name="Fox J.G."/>
        </authorList>
    </citation>
    <scope>NUCLEOTIDE SEQUENCE [LARGE SCALE GENOMIC DNA]</scope>
    <source>
        <strain evidence="8 9">MIT 04-9362</strain>
    </source>
</reference>
<feature type="transmembrane region" description="Helical" evidence="6">
    <location>
        <begin position="223"/>
        <end position="241"/>
    </location>
</feature>
<feature type="transmembrane region" description="Helical" evidence="6">
    <location>
        <begin position="145"/>
        <end position="165"/>
    </location>
</feature>
<dbReference type="Gene3D" id="1.20.1250.20">
    <property type="entry name" value="MFS general substrate transporter like domains"/>
    <property type="match status" value="2"/>
</dbReference>
<dbReference type="InterPro" id="IPR011701">
    <property type="entry name" value="MFS"/>
</dbReference>
<dbReference type="OrthoDB" id="9788453at2"/>
<dbReference type="PANTHER" id="PTHR43124:SF3">
    <property type="entry name" value="CHLORAMPHENICOL EFFLUX PUMP RV0191"/>
    <property type="match status" value="1"/>
</dbReference>
<keyword evidence="4 6" id="KW-1133">Transmembrane helix</keyword>